<feature type="binding site" evidence="19">
    <location>
        <begin position="10"/>
        <end position="17"/>
    </location>
    <ligand>
        <name>GTP</name>
        <dbReference type="ChEBI" id="CHEBI:37565"/>
    </ligand>
</feature>
<evidence type="ECO:0000256" key="1">
    <source>
        <dbReference type="ARBA" id="ARBA00000312"/>
    </source>
</evidence>
<proteinExistence type="inferred from homology"/>
<evidence type="ECO:0000256" key="15">
    <source>
        <dbReference type="ARBA" id="ARBA00023134"/>
    </source>
</evidence>
<evidence type="ECO:0000256" key="10">
    <source>
        <dbReference type="ARBA" id="ARBA00022573"/>
    </source>
</evidence>
<comment type="pathway">
    <text evidence="5">Cofactor biosynthesis; adenosylcobalamin biosynthesis; adenosylcobalamin from cob(II)yrinate a,c-diamide: step 6/7.</text>
</comment>
<evidence type="ECO:0000256" key="18">
    <source>
        <dbReference type="PIRSR" id="PIRSR006135-1"/>
    </source>
</evidence>
<evidence type="ECO:0000256" key="8">
    <source>
        <dbReference type="ARBA" id="ARBA00012016"/>
    </source>
</evidence>
<evidence type="ECO:0000256" key="16">
    <source>
        <dbReference type="ARBA" id="ARBA00029570"/>
    </source>
</evidence>
<comment type="pathway">
    <text evidence="6">Cofactor biosynthesis; adenosylcobalamin biosynthesis; adenosylcobalamin from cob(II)yrinate a,c-diamide: step 5/7.</text>
</comment>
<feature type="binding site" evidence="19">
    <location>
        <begin position="52"/>
        <end position="55"/>
    </location>
    <ligand>
        <name>GTP</name>
        <dbReference type="ChEBI" id="CHEBI:37565"/>
    </ligand>
</feature>
<dbReference type="InterPro" id="IPR027417">
    <property type="entry name" value="P-loop_NTPase"/>
</dbReference>
<feature type="binding site" evidence="19">
    <location>
        <position position="63"/>
    </location>
    <ligand>
        <name>GTP</name>
        <dbReference type="ChEBI" id="CHEBI:37565"/>
    </ligand>
</feature>
<dbReference type="PATRIC" id="fig|1134406.4.peg.1580"/>
<evidence type="ECO:0000256" key="7">
    <source>
        <dbReference type="ARBA" id="ARBA00007490"/>
    </source>
</evidence>
<keyword evidence="13" id="KW-0418">Kinase</keyword>
<dbReference type="EMBL" id="LGCL01000016">
    <property type="protein sequence ID" value="KPL78705.1"/>
    <property type="molecule type" value="Genomic_DNA"/>
</dbReference>
<dbReference type="GO" id="GO:0005524">
    <property type="term" value="F:ATP binding"/>
    <property type="evidence" value="ECO:0007669"/>
    <property type="project" value="UniProtKB-KW"/>
</dbReference>
<evidence type="ECO:0000313" key="21">
    <source>
        <dbReference type="EMBL" id="KPL78705.1"/>
    </source>
</evidence>
<organism evidence="21 22">
    <name type="scientific">Ornatilinea apprima</name>
    <dbReference type="NCBI Taxonomy" id="1134406"/>
    <lineage>
        <taxon>Bacteria</taxon>
        <taxon>Bacillati</taxon>
        <taxon>Chloroflexota</taxon>
        <taxon>Anaerolineae</taxon>
        <taxon>Anaerolineales</taxon>
        <taxon>Anaerolineaceae</taxon>
        <taxon>Ornatilinea</taxon>
    </lineage>
</organism>
<sequence length="185" mass="19802">MTRHLTLILGGARSGKSTYAEKLAAGLQRPVIYIATATAGDAEMEERIASHRASRPADWATLEASAQVGRAVAQSPLSADVYLLDCVTLWVSNVILSLPEPYSVQQAQAAMDAELDDLLAQIEQRGGEWILVSNEVGLGLVPAYELGRLYRDTLGRANQRLAAAADRVIFMVAGLPMQVKPGSLA</sequence>
<keyword evidence="12 19" id="KW-0547">Nucleotide-binding</keyword>
<keyword evidence="14" id="KW-0067">ATP-binding</keyword>
<dbReference type="UniPathway" id="UPA00148">
    <property type="reaction ID" value="UER00236"/>
</dbReference>
<gene>
    <name evidence="21" type="ORF">ADN00_05515</name>
</gene>
<dbReference type="NCBIfam" id="NF004469">
    <property type="entry name" value="PRK05800.1"/>
    <property type="match status" value="1"/>
</dbReference>
<feature type="active site" description="GMP-histidine intermediate" evidence="18">
    <location>
        <position position="51"/>
    </location>
</feature>
<dbReference type="GO" id="GO:0005525">
    <property type="term" value="F:GTP binding"/>
    <property type="evidence" value="ECO:0007669"/>
    <property type="project" value="UniProtKB-KW"/>
</dbReference>
<evidence type="ECO:0000256" key="14">
    <source>
        <dbReference type="ARBA" id="ARBA00022840"/>
    </source>
</evidence>
<dbReference type="OrthoDB" id="9799422at2"/>
<dbReference type="InterPro" id="IPR003203">
    <property type="entry name" value="CobU/CobP"/>
</dbReference>
<reference evidence="21 22" key="1">
    <citation type="submission" date="2015-07" db="EMBL/GenBank/DDBJ databases">
        <title>Genome sequence of Ornatilinea apprima DSM 23815.</title>
        <authorList>
            <person name="Hemp J."/>
            <person name="Ward L.M."/>
            <person name="Pace L.A."/>
            <person name="Fischer W.W."/>
        </authorList>
    </citation>
    <scope>NUCLEOTIDE SEQUENCE [LARGE SCALE GENOMIC DNA]</scope>
    <source>
        <strain evidence="21 22">P3M-1</strain>
    </source>
</reference>
<feature type="binding site" evidence="19">
    <location>
        <begin position="35"/>
        <end position="37"/>
    </location>
    <ligand>
        <name>GTP</name>
        <dbReference type="ChEBI" id="CHEBI:37565"/>
    </ligand>
</feature>
<evidence type="ECO:0000256" key="17">
    <source>
        <dbReference type="ARBA" id="ARBA00030571"/>
    </source>
</evidence>
<evidence type="ECO:0000259" key="20">
    <source>
        <dbReference type="SMART" id="SM00382"/>
    </source>
</evidence>
<dbReference type="EC" id="2.7.7.62" evidence="9"/>
<evidence type="ECO:0000256" key="4">
    <source>
        <dbReference type="ARBA" id="ARBA00003889"/>
    </source>
</evidence>
<dbReference type="Pfam" id="PF02283">
    <property type="entry name" value="CobU"/>
    <property type="match status" value="1"/>
</dbReference>
<accession>A0A0P6XEU6</accession>
<evidence type="ECO:0000256" key="11">
    <source>
        <dbReference type="ARBA" id="ARBA00022679"/>
    </source>
</evidence>
<name>A0A0P6XEU6_9CHLR</name>
<comment type="catalytic activity">
    <reaction evidence="3">
        <text>adenosylcob(III)inamide + GTP = adenosylcob(III)inamide phosphate + GDP + H(+)</text>
        <dbReference type="Rhea" id="RHEA:15765"/>
        <dbReference type="ChEBI" id="CHEBI:2480"/>
        <dbReference type="ChEBI" id="CHEBI:15378"/>
        <dbReference type="ChEBI" id="CHEBI:37565"/>
        <dbReference type="ChEBI" id="CHEBI:58189"/>
        <dbReference type="ChEBI" id="CHEBI:58502"/>
        <dbReference type="EC" id="2.7.1.156"/>
    </reaction>
</comment>
<evidence type="ECO:0000256" key="2">
    <source>
        <dbReference type="ARBA" id="ARBA00000711"/>
    </source>
</evidence>
<evidence type="ECO:0000256" key="9">
    <source>
        <dbReference type="ARBA" id="ARBA00012523"/>
    </source>
</evidence>
<dbReference type="SMART" id="SM00382">
    <property type="entry name" value="AAA"/>
    <property type="match status" value="1"/>
</dbReference>
<dbReference type="CDD" id="cd00544">
    <property type="entry name" value="CobU"/>
    <property type="match status" value="1"/>
</dbReference>
<dbReference type="GO" id="GO:0043752">
    <property type="term" value="F:adenosylcobinamide kinase activity"/>
    <property type="evidence" value="ECO:0007669"/>
    <property type="project" value="UniProtKB-EC"/>
</dbReference>
<dbReference type="STRING" id="1134406.ADN00_05515"/>
<evidence type="ECO:0000256" key="13">
    <source>
        <dbReference type="ARBA" id="ARBA00022777"/>
    </source>
</evidence>
<dbReference type="GO" id="GO:0009236">
    <property type="term" value="P:cobalamin biosynthetic process"/>
    <property type="evidence" value="ECO:0007669"/>
    <property type="project" value="UniProtKB-UniPathway"/>
</dbReference>
<keyword evidence="15 19" id="KW-0342">GTP-binding</keyword>
<comment type="catalytic activity">
    <reaction evidence="2">
        <text>adenosylcob(III)inamide phosphate + GTP + H(+) = adenosylcob(III)inamide-GDP + diphosphate</text>
        <dbReference type="Rhea" id="RHEA:22712"/>
        <dbReference type="ChEBI" id="CHEBI:15378"/>
        <dbReference type="ChEBI" id="CHEBI:33019"/>
        <dbReference type="ChEBI" id="CHEBI:37565"/>
        <dbReference type="ChEBI" id="CHEBI:58502"/>
        <dbReference type="ChEBI" id="CHEBI:60487"/>
        <dbReference type="EC" id="2.7.7.62"/>
    </reaction>
</comment>
<dbReference type="PANTHER" id="PTHR34848">
    <property type="match status" value="1"/>
</dbReference>
<dbReference type="SUPFAM" id="SSF52540">
    <property type="entry name" value="P-loop containing nucleoside triphosphate hydrolases"/>
    <property type="match status" value="1"/>
</dbReference>
<comment type="catalytic activity">
    <reaction evidence="1">
        <text>adenosylcob(III)inamide + ATP = adenosylcob(III)inamide phosphate + ADP + H(+)</text>
        <dbReference type="Rhea" id="RHEA:15769"/>
        <dbReference type="ChEBI" id="CHEBI:2480"/>
        <dbReference type="ChEBI" id="CHEBI:15378"/>
        <dbReference type="ChEBI" id="CHEBI:30616"/>
        <dbReference type="ChEBI" id="CHEBI:58502"/>
        <dbReference type="ChEBI" id="CHEBI:456216"/>
        <dbReference type="EC" id="2.7.1.156"/>
    </reaction>
</comment>
<dbReference type="RefSeq" id="WP_075061974.1">
    <property type="nucleotide sequence ID" value="NZ_LGCL01000016.1"/>
</dbReference>
<comment type="function">
    <text evidence="4">Catalyzes ATP-dependent phosphorylation of adenosylcobinamide and addition of GMP to adenosylcobinamide phosphate.</text>
</comment>
<keyword evidence="11" id="KW-0808">Transferase</keyword>
<keyword evidence="10" id="KW-0169">Cobalamin biosynthesis</keyword>
<dbReference type="PIRSF" id="PIRSF006135">
    <property type="entry name" value="CobU"/>
    <property type="match status" value="1"/>
</dbReference>
<evidence type="ECO:0000256" key="3">
    <source>
        <dbReference type="ARBA" id="ARBA00001522"/>
    </source>
</evidence>
<dbReference type="Proteomes" id="UP000050417">
    <property type="component" value="Unassembled WGS sequence"/>
</dbReference>
<evidence type="ECO:0000313" key="22">
    <source>
        <dbReference type="Proteomes" id="UP000050417"/>
    </source>
</evidence>
<comment type="caution">
    <text evidence="21">The sequence shown here is derived from an EMBL/GenBank/DDBJ whole genome shotgun (WGS) entry which is preliminary data.</text>
</comment>
<evidence type="ECO:0000256" key="5">
    <source>
        <dbReference type="ARBA" id="ARBA00004692"/>
    </source>
</evidence>
<evidence type="ECO:0000256" key="19">
    <source>
        <dbReference type="PIRSR" id="PIRSR006135-2"/>
    </source>
</evidence>
<comment type="similarity">
    <text evidence="7">Belongs to the CobU/CobP family.</text>
</comment>
<dbReference type="Gene3D" id="3.40.50.300">
    <property type="entry name" value="P-loop containing nucleotide triphosphate hydrolases"/>
    <property type="match status" value="1"/>
</dbReference>
<keyword evidence="22" id="KW-1185">Reference proteome</keyword>
<dbReference type="InterPro" id="IPR003593">
    <property type="entry name" value="AAA+_ATPase"/>
</dbReference>
<dbReference type="EC" id="2.7.1.156" evidence="8"/>
<dbReference type="PANTHER" id="PTHR34848:SF1">
    <property type="entry name" value="BIFUNCTIONAL ADENOSYLCOBALAMIN BIOSYNTHESIS PROTEIN COBU"/>
    <property type="match status" value="1"/>
</dbReference>
<dbReference type="GO" id="GO:0008820">
    <property type="term" value="F:cobinamide phosphate guanylyltransferase activity"/>
    <property type="evidence" value="ECO:0007669"/>
    <property type="project" value="UniProtKB-EC"/>
</dbReference>
<evidence type="ECO:0000256" key="6">
    <source>
        <dbReference type="ARBA" id="ARBA00005159"/>
    </source>
</evidence>
<evidence type="ECO:0000256" key="12">
    <source>
        <dbReference type="ARBA" id="ARBA00022741"/>
    </source>
</evidence>
<feature type="binding site" evidence="19">
    <location>
        <position position="85"/>
    </location>
    <ligand>
        <name>GTP</name>
        <dbReference type="ChEBI" id="CHEBI:37565"/>
    </ligand>
</feature>
<protein>
    <recommendedName>
        <fullName evidence="16">Adenosylcobinamide kinase</fullName>
        <ecNumber evidence="8">2.7.1.156</ecNumber>
        <ecNumber evidence="9">2.7.7.62</ecNumber>
    </recommendedName>
    <alternativeName>
        <fullName evidence="17">Adenosylcobinamide-phosphate guanylyltransferase</fullName>
    </alternativeName>
</protein>
<feature type="domain" description="AAA+ ATPase" evidence="20">
    <location>
        <begin position="2"/>
        <end position="175"/>
    </location>
</feature>
<dbReference type="AlphaFoldDB" id="A0A0P6XEU6"/>